<dbReference type="PANTHER" id="PTHR40590">
    <property type="entry name" value="CYTOPLASMIC PROTEIN-RELATED"/>
    <property type="match status" value="1"/>
</dbReference>
<protein>
    <recommendedName>
        <fullName evidence="4">TraB/GumN family protein</fullName>
    </recommendedName>
</protein>
<name>A0A1R0Y305_9BACL</name>
<comment type="caution">
    <text evidence="2">The sequence shown here is derived from an EMBL/GenBank/DDBJ whole genome shotgun (WGS) entry which is preliminary data.</text>
</comment>
<feature type="chain" id="PRO_5012570951" description="TraB/GumN family protein" evidence="1">
    <location>
        <begin position="32"/>
        <end position="325"/>
    </location>
</feature>
<evidence type="ECO:0008006" key="4">
    <source>
        <dbReference type="Google" id="ProtNLM"/>
    </source>
</evidence>
<dbReference type="CDD" id="cd14789">
    <property type="entry name" value="Tiki"/>
    <property type="match status" value="1"/>
</dbReference>
<dbReference type="InterPro" id="IPR002816">
    <property type="entry name" value="TraB/PrgY/GumN_fam"/>
</dbReference>
<organism evidence="2 3">
    <name type="scientific">Paenibacillus odorifer</name>
    <dbReference type="NCBI Taxonomy" id="189426"/>
    <lineage>
        <taxon>Bacteria</taxon>
        <taxon>Bacillati</taxon>
        <taxon>Bacillota</taxon>
        <taxon>Bacilli</taxon>
        <taxon>Bacillales</taxon>
        <taxon>Paenibacillaceae</taxon>
        <taxon>Paenibacillus</taxon>
    </lineage>
</organism>
<gene>
    <name evidence="2" type="ORF">BSK52_09720</name>
</gene>
<sequence length="325" mass="36963">MKKWRRSVLWLILSVCILVSGACSMKSPQQAASKANNQEIEYASNSPTMKGVTIDGARGFMWEVKNNGTTVYLVGSIHLTDDNFYPLHSKYEKVFAEADYLGLEIDFTKAPDEEQQKRIVDMMMYKDGTTLKDHVSKETYAKVKEFLMKNGLEANAYDAFKPWQVEGNISVMSLKADYNLEEGIDLYFLQKALERKIPVIGLETQESQMGALAGFSKERQEKSLNTTLDDYNSGVINDPTDELIEMWKKGDEQTLLKITNSLYSDPEYGKAMLTDRNIGMAEKIEGYLNTNKEDEYFIVVGALHYLGEYGIIELLQDKGFTVFRK</sequence>
<evidence type="ECO:0000313" key="2">
    <source>
        <dbReference type="EMBL" id="OMD41712.1"/>
    </source>
</evidence>
<proteinExistence type="predicted"/>
<dbReference type="Proteomes" id="UP000187439">
    <property type="component" value="Unassembled WGS sequence"/>
</dbReference>
<dbReference type="Pfam" id="PF01963">
    <property type="entry name" value="TraB_PrgY_gumN"/>
    <property type="match status" value="1"/>
</dbReference>
<dbReference type="InterPro" id="IPR047111">
    <property type="entry name" value="YbaP-like"/>
</dbReference>
<dbReference type="AlphaFoldDB" id="A0A1R0Y305"/>
<keyword evidence="1" id="KW-0732">Signal</keyword>
<accession>A0A1R0Y305</accession>
<evidence type="ECO:0000256" key="1">
    <source>
        <dbReference type="SAM" id="SignalP"/>
    </source>
</evidence>
<feature type="signal peptide" evidence="1">
    <location>
        <begin position="1"/>
        <end position="31"/>
    </location>
</feature>
<dbReference type="PROSITE" id="PS51257">
    <property type="entry name" value="PROKAR_LIPOPROTEIN"/>
    <property type="match status" value="1"/>
</dbReference>
<reference evidence="2 3" key="1">
    <citation type="submission" date="2016-10" db="EMBL/GenBank/DDBJ databases">
        <title>Paenibacillus species isolates.</title>
        <authorList>
            <person name="Beno S.M."/>
        </authorList>
    </citation>
    <scope>NUCLEOTIDE SEQUENCE [LARGE SCALE GENOMIC DNA]</scope>
    <source>
        <strain evidence="2 3">FSL H7-0710</strain>
    </source>
</reference>
<dbReference type="PANTHER" id="PTHR40590:SF1">
    <property type="entry name" value="CYTOPLASMIC PROTEIN"/>
    <property type="match status" value="1"/>
</dbReference>
<evidence type="ECO:0000313" key="3">
    <source>
        <dbReference type="Proteomes" id="UP000187439"/>
    </source>
</evidence>
<dbReference type="EMBL" id="MPTC01000006">
    <property type="protein sequence ID" value="OMD41712.1"/>
    <property type="molecule type" value="Genomic_DNA"/>
</dbReference>
<dbReference type="RefSeq" id="WP_076118738.1">
    <property type="nucleotide sequence ID" value="NZ_MPTC01000006.1"/>
</dbReference>
<dbReference type="OrthoDB" id="357294at2"/>